<organism evidence="2 3">
    <name type="scientific">Mycolicibacterium hodleri</name>
    <dbReference type="NCBI Taxonomy" id="49897"/>
    <lineage>
        <taxon>Bacteria</taxon>
        <taxon>Bacillati</taxon>
        <taxon>Actinomycetota</taxon>
        <taxon>Actinomycetes</taxon>
        <taxon>Mycobacteriales</taxon>
        <taxon>Mycobacteriaceae</taxon>
        <taxon>Mycolicibacterium</taxon>
    </lineage>
</organism>
<name>A0A544W2M0_9MYCO</name>
<gene>
    <name evidence="2" type="ORF">D8S82_11550</name>
</gene>
<protein>
    <recommendedName>
        <fullName evidence="4">Diacylglycerol O-acyltransferase</fullName>
    </recommendedName>
</protein>
<evidence type="ECO:0000313" key="3">
    <source>
        <dbReference type="Proteomes" id="UP000315759"/>
    </source>
</evidence>
<proteinExistence type="predicted"/>
<accession>A0A544W2M0</accession>
<dbReference type="AlphaFoldDB" id="A0A544W2M0"/>
<sequence>MAVDNTLAYIDQGSFLALRALGRGPLIQFTWIYDRAVDLDGLRRFHANLGFGLLGRRIERSALPFGRDRWVAAPGPATVEIAAEDRPRAEVWEWADERLRLPVDPQHGPSWHLGVQPLTGGGTAVTLIVSHSVGDAKAIIDATVDAVSGVRRDLGYPPPGYRTRRQAVREDGRRALRDVPEMAKAVVAAARVARKESEGLSTSVKSGGKPRARRGAGTDSGEVVVPNSVVFFDVEQWDRRAQELGGSSNSLFVGLGARLGQILGRVDADGMVRVSLPVSERTPGDTRANALTATTVTVDPSKVTTDLGEVRGDLKTALTALADTPNELLGPLALVPLTPAFLVRRLEGLVQQVGNPIGCSNLGVLPPETSRPDGTEADYLTLRMLEPKITTTVLDRMGGLLFVGSGRTDRHVSVTVGSWVVGGTNTRAALREAFAQALTDMGLVGTVE</sequence>
<feature type="region of interest" description="Disordered" evidence="1">
    <location>
        <begin position="197"/>
        <end position="220"/>
    </location>
</feature>
<evidence type="ECO:0000313" key="2">
    <source>
        <dbReference type="EMBL" id="TQR86487.1"/>
    </source>
</evidence>
<keyword evidence="3" id="KW-1185">Reference proteome</keyword>
<evidence type="ECO:0000256" key="1">
    <source>
        <dbReference type="SAM" id="MobiDB-lite"/>
    </source>
</evidence>
<evidence type="ECO:0008006" key="4">
    <source>
        <dbReference type="Google" id="ProtNLM"/>
    </source>
</evidence>
<dbReference type="EMBL" id="VIFX01000012">
    <property type="protein sequence ID" value="TQR86487.1"/>
    <property type="molecule type" value="Genomic_DNA"/>
</dbReference>
<dbReference type="Proteomes" id="UP000315759">
    <property type="component" value="Unassembled WGS sequence"/>
</dbReference>
<comment type="caution">
    <text evidence="2">The sequence shown here is derived from an EMBL/GenBank/DDBJ whole genome shotgun (WGS) entry which is preliminary data.</text>
</comment>
<reference evidence="2 3" key="1">
    <citation type="submission" date="2018-10" db="EMBL/GenBank/DDBJ databases">
        <title>Draft genome of Mycobacterium hodleri strain B.</title>
        <authorList>
            <person name="Amande T.J."/>
            <person name="Mcgenity T.J."/>
        </authorList>
    </citation>
    <scope>NUCLEOTIDE SEQUENCE [LARGE SCALE GENOMIC DNA]</scope>
    <source>
        <strain evidence="2 3">B</strain>
    </source>
</reference>